<name>A0A8S0RTK1_OLEEU</name>
<dbReference type="InterPro" id="IPR050081">
    <property type="entry name" value="Ile-tRNA_ligase"/>
</dbReference>
<dbReference type="GO" id="GO:0005524">
    <property type="term" value="F:ATP binding"/>
    <property type="evidence" value="ECO:0007669"/>
    <property type="project" value="UniProtKB-KW"/>
</dbReference>
<evidence type="ECO:0000313" key="7">
    <source>
        <dbReference type="EMBL" id="CAA2983186.1"/>
    </source>
</evidence>
<dbReference type="GO" id="GO:0005739">
    <property type="term" value="C:mitochondrion"/>
    <property type="evidence" value="ECO:0007669"/>
    <property type="project" value="TreeGrafter"/>
</dbReference>
<reference evidence="7 8" key="1">
    <citation type="submission" date="2019-12" db="EMBL/GenBank/DDBJ databases">
        <authorList>
            <person name="Alioto T."/>
            <person name="Alioto T."/>
            <person name="Gomez Garrido J."/>
        </authorList>
    </citation>
    <scope>NUCLEOTIDE SEQUENCE [LARGE SCALE GENOMIC DNA]</scope>
</reference>
<proteinExistence type="predicted"/>
<gene>
    <name evidence="7" type="ORF">OLEA9_A100988</name>
</gene>
<dbReference type="Gene3D" id="1.10.730.20">
    <property type="match status" value="2"/>
</dbReference>
<dbReference type="InterPro" id="IPR033708">
    <property type="entry name" value="Anticodon_Ile_BEm"/>
</dbReference>
<keyword evidence="4" id="KW-0648">Protein biosynthesis</keyword>
<comment type="caution">
    <text evidence="7">The sequence shown here is derived from an EMBL/GenBank/DDBJ whole genome shotgun (WGS) entry which is preliminary data.</text>
</comment>
<feature type="domain" description="Methionyl/Valyl/Leucyl/Isoleucyl-tRNA synthetase anticodon-binding" evidence="6">
    <location>
        <begin position="3"/>
        <end position="143"/>
    </location>
</feature>
<dbReference type="PANTHER" id="PTHR42765">
    <property type="entry name" value="SOLEUCYL-TRNA SYNTHETASE"/>
    <property type="match status" value="1"/>
</dbReference>
<dbReference type="GO" id="GO:0006428">
    <property type="term" value="P:isoleucyl-tRNA aminoacylation"/>
    <property type="evidence" value="ECO:0007669"/>
    <property type="project" value="TreeGrafter"/>
</dbReference>
<dbReference type="CDD" id="cd07960">
    <property type="entry name" value="Anticodon_Ia_Ile_BEm"/>
    <property type="match status" value="1"/>
</dbReference>
<evidence type="ECO:0000256" key="5">
    <source>
        <dbReference type="ARBA" id="ARBA00023146"/>
    </source>
</evidence>
<keyword evidence="3" id="KW-0067">ATP-binding</keyword>
<dbReference type="Gramene" id="OE9A100988T1">
    <property type="protein sequence ID" value="OE9A100988C1"/>
    <property type="gene ID" value="OE9A100988"/>
</dbReference>
<keyword evidence="5" id="KW-0030">Aminoacyl-tRNA synthetase</keyword>
<dbReference type="PANTHER" id="PTHR42765:SF1">
    <property type="entry name" value="ISOLEUCINE--TRNA LIGASE, MITOCHONDRIAL"/>
    <property type="match status" value="1"/>
</dbReference>
<dbReference type="AlphaFoldDB" id="A0A8S0RTK1"/>
<evidence type="ECO:0000259" key="6">
    <source>
        <dbReference type="Pfam" id="PF08264"/>
    </source>
</evidence>
<evidence type="ECO:0000313" key="8">
    <source>
        <dbReference type="Proteomes" id="UP000594638"/>
    </source>
</evidence>
<dbReference type="Proteomes" id="UP000594638">
    <property type="component" value="Unassembled WGS sequence"/>
</dbReference>
<organism evidence="7 8">
    <name type="scientific">Olea europaea subsp. europaea</name>
    <dbReference type="NCBI Taxonomy" id="158383"/>
    <lineage>
        <taxon>Eukaryota</taxon>
        <taxon>Viridiplantae</taxon>
        <taxon>Streptophyta</taxon>
        <taxon>Embryophyta</taxon>
        <taxon>Tracheophyta</taxon>
        <taxon>Spermatophyta</taxon>
        <taxon>Magnoliopsida</taxon>
        <taxon>eudicotyledons</taxon>
        <taxon>Gunneridae</taxon>
        <taxon>Pentapetalae</taxon>
        <taxon>asterids</taxon>
        <taxon>lamiids</taxon>
        <taxon>Lamiales</taxon>
        <taxon>Oleaceae</taxon>
        <taxon>Oleeae</taxon>
        <taxon>Olea</taxon>
    </lineage>
</organism>
<keyword evidence="1 7" id="KW-0436">Ligase</keyword>
<sequence length="255" mass="29594">MIDRHALFQLENVVKNIKESYDSYQFFKIFQIIQRFVIVYLSNFYLDVAKDRLYVGVIAPVLPHLAEDVWQHLPFQFTTEDGCLANFVFESKWPMLNERHLAFPIEEVHFWEKILELRTEVNKVLEVARGKKLIGSSLEAKVYLHAFDDGLATRLVNMCTSENDADTLHRIFITSQVEILPSLENVQDEDILCNGEYLIQGKTKYGSGCHVQLTRNVKDAGVFHLKLALLTTIPRYVVAVMMLSASQYQLWQWFS</sequence>
<evidence type="ECO:0000256" key="1">
    <source>
        <dbReference type="ARBA" id="ARBA00022598"/>
    </source>
</evidence>
<dbReference type="OrthoDB" id="1706861at2759"/>
<keyword evidence="2" id="KW-0547">Nucleotide-binding</keyword>
<evidence type="ECO:0000256" key="4">
    <source>
        <dbReference type="ARBA" id="ARBA00022917"/>
    </source>
</evidence>
<dbReference type="InterPro" id="IPR013155">
    <property type="entry name" value="M/V/L/I-tRNA-synth_anticd-bd"/>
</dbReference>
<dbReference type="Pfam" id="PF08264">
    <property type="entry name" value="Anticodon_1"/>
    <property type="match status" value="1"/>
</dbReference>
<dbReference type="GO" id="GO:0000049">
    <property type="term" value="F:tRNA binding"/>
    <property type="evidence" value="ECO:0007669"/>
    <property type="project" value="InterPro"/>
</dbReference>
<dbReference type="InterPro" id="IPR009080">
    <property type="entry name" value="tRNAsynth_Ia_anticodon-bd"/>
</dbReference>
<evidence type="ECO:0000256" key="2">
    <source>
        <dbReference type="ARBA" id="ARBA00022741"/>
    </source>
</evidence>
<dbReference type="EMBL" id="CACTIH010003723">
    <property type="protein sequence ID" value="CAA2983186.1"/>
    <property type="molecule type" value="Genomic_DNA"/>
</dbReference>
<dbReference type="SUPFAM" id="SSF47323">
    <property type="entry name" value="Anticodon-binding domain of a subclass of class I aminoacyl-tRNA synthetases"/>
    <property type="match status" value="1"/>
</dbReference>
<dbReference type="GO" id="GO:0004822">
    <property type="term" value="F:isoleucine-tRNA ligase activity"/>
    <property type="evidence" value="ECO:0007669"/>
    <property type="project" value="TreeGrafter"/>
</dbReference>
<keyword evidence="8" id="KW-1185">Reference proteome</keyword>
<protein>
    <submittedName>
        <fullName evidence="7">Isoleucine--tRNA ligase, chloroplastic mitochondrial</fullName>
    </submittedName>
</protein>
<accession>A0A8S0RTK1</accession>
<evidence type="ECO:0000256" key="3">
    <source>
        <dbReference type="ARBA" id="ARBA00022840"/>
    </source>
</evidence>
<dbReference type="GO" id="GO:0032543">
    <property type="term" value="P:mitochondrial translation"/>
    <property type="evidence" value="ECO:0007669"/>
    <property type="project" value="TreeGrafter"/>
</dbReference>